<feature type="compositionally biased region" description="Polar residues" evidence="2">
    <location>
        <begin position="24"/>
        <end position="37"/>
    </location>
</feature>
<evidence type="ECO:0000313" key="4">
    <source>
        <dbReference type="Proteomes" id="UP000663870"/>
    </source>
</evidence>
<dbReference type="AlphaFoldDB" id="A0A813SUY8"/>
<evidence type="ECO:0000313" key="3">
    <source>
        <dbReference type="EMBL" id="CAF0805034.1"/>
    </source>
</evidence>
<keyword evidence="4" id="KW-1185">Reference proteome</keyword>
<sequence length="220" mass="26562">MQHHKQTIQLSDHVKNKLKYHQPTPLSRSSNELTTSDNTDDDNEIFISSSPQKFYRKRSLTFTTDEVLQPSKSEYLLTDKKNNFQQNRILQRQTLCQQCIRYKDLLHNEHQYLFGTYQKNRKLTEDLRSTISLNHQYQKENAKLKQHLTKLNAHLEEYKRNFNLLKQKIILEKTNQSKQEVEVDQLKRLRHELHVYQQVIASKRQEEEKNIDYYSGQDWI</sequence>
<gene>
    <name evidence="3" type="ORF">JXQ802_LOCUS4431</name>
</gene>
<comment type="caution">
    <text evidence="3">The sequence shown here is derived from an EMBL/GenBank/DDBJ whole genome shotgun (WGS) entry which is preliminary data.</text>
</comment>
<dbReference type="EMBL" id="CAJNOL010000062">
    <property type="protein sequence ID" value="CAF0805034.1"/>
    <property type="molecule type" value="Genomic_DNA"/>
</dbReference>
<keyword evidence="1" id="KW-0175">Coiled coil</keyword>
<feature type="coiled-coil region" evidence="1">
    <location>
        <begin position="134"/>
        <end position="206"/>
    </location>
</feature>
<name>A0A813SUY8_9BILA</name>
<protein>
    <submittedName>
        <fullName evidence="3">Uncharacterized protein</fullName>
    </submittedName>
</protein>
<dbReference type="Proteomes" id="UP000663870">
    <property type="component" value="Unassembled WGS sequence"/>
</dbReference>
<accession>A0A813SUY8</accession>
<evidence type="ECO:0000256" key="2">
    <source>
        <dbReference type="SAM" id="MobiDB-lite"/>
    </source>
</evidence>
<organism evidence="3 4">
    <name type="scientific">Rotaria sordida</name>
    <dbReference type="NCBI Taxonomy" id="392033"/>
    <lineage>
        <taxon>Eukaryota</taxon>
        <taxon>Metazoa</taxon>
        <taxon>Spiralia</taxon>
        <taxon>Gnathifera</taxon>
        <taxon>Rotifera</taxon>
        <taxon>Eurotatoria</taxon>
        <taxon>Bdelloidea</taxon>
        <taxon>Philodinida</taxon>
        <taxon>Philodinidae</taxon>
        <taxon>Rotaria</taxon>
    </lineage>
</organism>
<feature type="region of interest" description="Disordered" evidence="2">
    <location>
        <begin position="20"/>
        <end position="45"/>
    </location>
</feature>
<reference evidence="3" key="1">
    <citation type="submission" date="2021-02" db="EMBL/GenBank/DDBJ databases">
        <authorList>
            <person name="Nowell W R."/>
        </authorList>
    </citation>
    <scope>NUCLEOTIDE SEQUENCE</scope>
</reference>
<proteinExistence type="predicted"/>
<evidence type="ECO:0000256" key="1">
    <source>
        <dbReference type="SAM" id="Coils"/>
    </source>
</evidence>